<comment type="caution">
    <text evidence="2">The sequence shown here is derived from an EMBL/GenBank/DDBJ whole genome shotgun (WGS) entry which is preliminary data.</text>
</comment>
<reference evidence="2 3" key="1">
    <citation type="submission" date="2018-08" db="EMBL/GenBank/DDBJ databases">
        <title>A genome reference for cultivated species of the human gut microbiota.</title>
        <authorList>
            <person name="Zou Y."/>
            <person name="Xue W."/>
            <person name="Luo G."/>
        </authorList>
    </citation>
    <scope>NUCLEOTIDE SEQUENCE [LARGE SCALE GENOMIC DNA]</scope>
    <source>
        <strain evidence="2 3">AM40-30BH</strain>
    </source>
</reference>
<keyword evidence="1" id="KW-0732">Signal</keyword>
<sequence length="200" mass="22919">MKKYLLILVCLLTLQGTSFVMSRDMKGDLNTSEEFRSTALEETDKPVFISVTVDAITPIPGSNFYNLDLTAEFRGAESLYAELYEEFSIAIRSRSYQEPYIVHLHFENIYKGGRVWVVLELKNNVGTTSYTVEIPNQMKPDSIEEVTMESSISQVEVRDIQGRLVLQTENYEDINRLSRGMYIVTITYSDGKVVTRKICR</sequence>
<name>A0A413VU77_9BACE</name>
<proteinExistence type="predicted"/>
<dbReference type="Proteomes" id="UP000284379">
    <property type="component" value="Unassembled WGS sequence"/>
</dbReference>
<dbReference type="RefSeq" id="WP_122201110.1">
    <property type="nucleotide sequence ID" value="NZ_CABJFV010000003.1"/>
</dbReference>
<organism evidence="2 3">
    <name type="scientific">Bacteroides nordii</name>
    <dbReference type="NCBI Taxonomy" id="291645"/>
    <lineage>
        <taxon>Bacteria</taxon>
        <taxon>Pseudomonadati</taxon>
        <taxon>Bacteroidota</taxon>
        <taxon>Bacteroidia</taxon>
        <taxon>Bacteroidales</taxon>
        <taxon>Bacteroidaceae</taxon>
        <taxon>Bacteroides</taxon>
    </lineage>
</organism>
<dbReference type="AlphaFoldDB" id="A0A413VU77"/>
<evidence type="ECO:0000256" key="1">
    <source>
        <dbReference type="SAM" id="SignalP"/>
    </source>
</evidence>
<dbReference type="InterPro" id="IPR026444">
    <property type="entry name" value="Secre_tail"/>
</dbReference>
<feature type="chain" id="PRO_5019491394" evidence="1">
    <location>
        <begin position="23"/>
        <end position="200"/>
    </location>
</feature>
<accession>A0A413VU77</accession>
<evidence type="ECO:0000313" key="3">
    <source>
        <dbReference type="Proteomes" id="UP000284379"/>
    </source>
</evidence>
<evidence type="ECO:0000313" key="2">
    <source>
        <dbReference type="EMBL" id="RHB37175.1"/>
    </source>
</evidence>
<protein>
    <submittedName>
        <fullName evidence="2">T9SS C-terminal target domain-containing protein</fullName>
    </submittedName>
</protein>
<dbReference type="NCBIfam" id="TIGR04183">
    <property type="entry name" value="Por_Secre_tail"/>
    <property type="match status" value="1"/>
</dbReference>
<gene>
    <name evidence="2" type="ORF">DW888_04785</name>
</gene>
<feature type="signal peptide" evidence="1">
    <location>
        <begin position="1"/>
        <end position="22"/>
    </location>
</feature>
<dbReference type="EMBL" id="QSGO01000003">
    <property type="protein sequence ID" value="RHB37175.1"/>
    <property type="molecule type" value="Genomic_DNA"/>
</dbReference>